<sequence length="491" mass="54631">MTTPNATGPREFTDVFVRGFKNGSGKRVEIRDTRITGLVMRVTPKNKKTFTLHTRTTAGEKIQITIGSYPAISLKNAREIAQNHLADIRRGHDPREQARLAKALAEAQSLTLADLLDEVEPIFAHTKSVWREGSRRGRKKSEARAAIENVFAGLLKKHLNKASMSDFAKAANGYKPLRPLKGKTTANGSAARALTYLTPVFDWASGRGRFMKEGAGREAKLDLPDLRDVHDPSIDDPTLEGKRERVLTQDELTRVMPLLVYPAPAGLREKLDPEDDYGPVAFRFLFLTLSRREEVTDARCADIDIYARTWTKLVKTKRKPGSHDPVQRRKVILPLSDAAIDLLLSLPSFTNGDPNDFIFPSSGGGPLCNWDRAQGKIDDASGTSDWHRHDLRRTAATILGQLGIKPAVTDTLLCHLNPYNREQVSSAAPNYMIDTKILSDAVDHERVAVNLLADALASICESRQSPRLSQSERTTRSGRPERRQSPWATFM</sequence>
<evidence type="ECO:0000256" key="4">
    <source>
        <dbReference type="ARBA" id="ARBA00023195"/>
    </source>
</evidence>
<keyword evidence="4" id="KW-1179">Viral genome integration</keyword>
<reference evidence="9" key="1">
    <citation type="journal article" date="2015" name="Nature">
        <title>Complex archaea that bridge the gap between prokaryotes and eukaryotes.</title>
        <authorList>
            <person name="Spang A."/>
            <person name="Saw J.H."/>
            <person name="Jorgensen S.L."/>
            <person name="Zaremba-Niedzwiedzka K."/>
            <person name="Martijn J."/>
            <person name="Lind A.E."/>
            <person name="van Eijk R."/>
            <person name="Schleper C."/>
            <person name="Guy L."/>
            <person name="Ettema T.J."/>
        </authorList>
    </citation>
    <scope>NUCLEOTIDE SEQUENCE</scope>
</reference>
<dbReference type="InterPro" id="IPR025166">
    <property type="entry name" value="Integrase_DNA_bind_dom"/>
</dbReference>
<keyword evidence="3" id="KW-0233">DNA recombination</keyword>
<dbReference type="GO" id="GO:0046718">
    <property type="term" value="P:symbiont entry into host cell"/>
    <property type="evidence" value="ECO:0007669"/>
    <property type="project" value="UniProtKB-KW"/>
</dbReference>
<dbReference type="Pfam" id="PF00589">
    <property type="entry name" value="Phage_integrase"/>
    <property type="match status" value="1"/>
</dbReference>
<keyword evidence="2" id="KW-0229">DNA integration</keyword>
<dbReference type="Pfam" id="PF13356">
    <property type="entry name" value="Arm-DNA-bind_3"/>
    <property type="match status" value="1"/>
</dbReference>
<comment type="caution">
    <text evidence="9">The sequence shown here is derived from an EMBL/GenBank/DDBJ whole genome shotgun (WGS) entry which is preliminary data.</text>
</comment>
<dbReference type="GO" id="GO:0015074">
    <property type="term" value="P:DNA integration"/>
    <property type="evidence" value="ECO:0007669"/>
    <property type="project" value="UniProtKB-KW"/>
</dbReference>
<dbReference type="PANTHER" id="PTHR30629">
    <property type="entry name" value="PROPHAGE INTEGRASE"/>
    <property type="match status" value="1"/>
</dbReference>
<feature type="compositionally biased region" description="Polar residues" evidence="6">
    <location>
        <begin position="463"/>
        <end position="472"/>
    </location>
</feature>
<evidence type="ECO:0000259" key="8">
    <source>
        <dbReference type="Pfam" id="PF13356"/>
    </source>
</evidence>
<dbReference type="GO" id="GO:0044826">
    <property type="term" value="P:viral genome integration into host DNA"/>
    <property type="evidence" value="ECO:0007669"/>
    <property type="project" value="UniProtKB-KW"/>
</dbReference>
<dbReference type="PANTHER" id="PTHR30629:SF2">
    <property type="entry name" value="PROPHAGE INTEGRASE INTS-RELATED"/>
    <property type="match status" value="1"/>
</dbReference>
<organism evidence="9">
    <name type="scientific">marine sediment metagenome</name>
    <dbReference type="NCBI Taxonomy" id="412755"/>
    <lineage>
        <taxon>unclassified sequences</taxon>
        <taxon>metagenomes</taxon>
        <taxon>ecological metagenomes</taxon>
    </lineage>
</organism>
<name>A0A0F9JX20_9ZZZZ</name>
<evidence type="ECO:0008006" key="10">
    <source>
        <dbReference type="Google" id="ProtNLM"/>
    </source>
</evidence>
<dbReference type="GO" id="GO:0006310">
    <property type="term" value="P:DNA recombination"/>
    <property type="evidence" value="ECO:0007669"/>
    <property type="project" value="UniProtKB-KW"/>
</dbReference>
<evidence type="ECO:0000256" key="6">
    <source>
        <dbReference type="SAM" id="MobiDB-lite"/>
    </source>
</evidence>
<dbReference type="InterPro" id="IPR038488">
    <property type="entry name" value="Integrase_DNA-bd_sf"/>
</dbReference>
<dbReference type="EMBL" id="LAZR01009156">
    <property type="protein sequence ID" value="KKM74339.1"/>
    <property type="molecule type" value="Genomic_DNA"/>
</dbReference>
<evidence type="ECO:0000256" key="3">
    <source>
        <dbReference type="ARBA" id="ARBA00023172"/>
    </source>
</evidence>
<dbReference type="InterPro" id="IPR011010">
    <property type="entry name" value="DNA_brk_join_enz"/>
</dbReference>
<dbReference type="GO" id="GO:0003677">
    <property type="term" value="F:DNA binding"/>
    <property type="evidence" value="ECO:0007669"/>
    <property type="project" value="InterPro"/>
</dbReference>
<feature type="domain" description="Integrase DNA-binding" evidence="8">
    <location>
        <begin position="12"/>
        <end position="99"/>
    </location>
</feature>
<dbReference type="GO" id="GO:0075713">
    <property type="term" value="P:establishment of integrated proviral latency"/>
    <property type="evidence" value="ECO:0007669"/>
    <property type="project" value="UniProtKB-KW"/>
</dbReference>
<evidence type="ECO:0000256" key="2">
    <source>
        <dbReference type="ARBA" id="ARBA00022908"/>
    </source>
</evidence>
<dbReference type="Gene3D" id="3.30.160.390">
    <property type="entry name" value="Integrase, DNA-binding domain"/>
    <property type="match status" value="1"/>
</dbReference>
<keyword evidence="5" id="KW-1160">Virus entry into host cell</keyword>
<dbReference type="AlphaFoldDB" id="A0A0F9JX20"/>
<evidence type="ECO:0000313" key="9">
    <source>
        <dbReference type="EMBL" id="KKM74339.1"/>
    </source>
</evidence>
<dbReference type="Gene3D" id="1.10.443.10">
    <property type="entry name" value="Intergrase catalytic core"/>
    <property type="match status" value="1"/>
</dbReference>
<gene>
    <name evidence="9" type="ORF">LCGC14_1401320</name>
</gene>
<feature type="region of interest" description="Disordered" evidence="6">
    <location>
        <begin position="463"/>
        <end position="491"/>
    </location>
</feature>
<feature type="compositionally biased region" description="Basic and acidic residues" evidence="6">
    <location>
        <begin position="473"/>
        <end position="484"/>
    </location>
</feature>
<dbReference type="InterPro" id="IPR050808">
    <property type="entry name" value="Phage_Integrase"/>
</dbReference>
<proteinExistence type="inferred from homology"/>
<evidence type="ECO:0000259" key="7">
    <source>
        <dbReference type="Pfam" id="PF00589"/>
    </source>
</evidence>
<evidence type="ECO:0000256" key="1">
    <source>
        <dbReference type="ARBA" id="ARBA00008857"/>
    </source>
</evidence>
<dbReference type="InterPro" id="IPR002104">
    <property type="entry name" value="Integrase_catalytic"/>
</dbReference>
<accession>A0A0F9JX20</accession>
<evidence type="ECO:0000256" key="5">
    <source>
        <dbReference type="ARBA" id="ARBA00023296"/>
    </source>
</evidence>
<dbReference type="SUPFAM" id="SSF56349">
    <property type="entry name" value="DNA breaking-rejoining enzymes"/>
    <property type="match status" value="1"/>
</dbReference>
<comment type="similarity">
    <text evidence="1">Belongs to the 'phage' integrase family.</text>
</comment>
<protein>
    <recommendedName>
        <fullName evidence="10">Tyr recombinase domain-containing protein</fullName>
    </recommendedName>
</protein>
<dbReference type="InterPro" id="IPR013762">
    <property type="entry name" value="Integrase-like_cat_sf"/>
</dbReference>
<feature type="domain" description="Tyr recombinase" evidence="7">
    <location>
        <begin position="246"/>
        <end position="417"/>
    </location>
</feature>